<keyword evidence="2" id="KW-0472">Membrane</keyword>
<evidence type="ECO:0000313" key="5">
    <source>
        <dbReference type="Proteomes" id="UP000662747"/>
    </source>
</evidence>
<dbReference type="InterPro" id="IPR011990">
    <property type="entry name" value="TPR-like_helical_dom_sf"/>
</dbReference>
<accession>A0ABX7PBT4</accession>
<evidence type="ECO:0000256" key="2">
    <source>
        <dbReference type="SAM" id="Phobius"/>
    </source>
</evidence>
<reference evidence="4 5" key="1">
    <citation type="submission" date="2021-02" db="EMBL/GenBank/DDBJ databases">
        <title>De Novo genome assembly of isolated myxobacteria.</title>
        <authorList>
            <person name="Stevens D.C."/>
        </authorList>
    </citation>
    <scope>NUCLEOTIDE SEQUENCE [LARGE SCALE GENOMIC DNA]</scope>
    <source>
        <strain evidence="5">SCPEA02</strain>
    </source>
</reference>
<proteinExistence type="predicted"/>
<feature type="transmembrane region" description="Helical" evidence="2">
    <location>
        <begin position="201"/>
        <end position="221"/>
    </location>
</feature>
<protein>
    <submittedName>
        <fullName evidence="4">Tetratricopeptide repeat protein</fullName>
    </submittedName>
</protein>
<evidence type="ECO:0000256" key="1">
    <source>
        <dbReference type="SAM" id="MobiDB-lite"/>
    </source>
</evidence>
<dbReference type="EMBL" id="CP071090">
    <property type="protein sequence ID" value="QSQ27905.1"/>
    <property type="molecule type" value="Genomic_DNA"/>
</dbReference>
<evidence type="ECO:0000256" key="3">
    <source>
        <dbReference type="SAM" id="SignalP"/>
    </source>
</evidence>
<organism evidence="4 5">
    <name type="scientific">Pyxidicoccus parkwayensis</name>
    <dbReference type="NCBI Taxonomy" id="2813578"/>
    <lineage>
        <taxon>Bacteria</taxon>
        <taxon>Pseudomonadati</taxon>
        <taxon>Myxococcota</taxon>
        <taxon>Myxococcia</taxon>
        <taxon>Myxococcales</taxon>
        <taxon>Cystobacterineae</taxon>
        <taxon>Myxococcaceae</taxon>
        <taxon>Pyxidicoccus</taxon>
    </lineage>
</organism>
<name>A0ABX7PBT4_9BACT</name>
<gene>
    <name evidence="4" type="ORF">JY651_24710</name>
</gene>
<sequence>MESISFWGTSVRCLFLSMVLVLPGLALAQGKTQATTKAGTPADGFQARVQKAARLYEELEYEQALDALTQARAMAKTDDERTQVAMYEGVVQADLGQRPRSLVAFREALSLKLDAQLPVKVSPKVARDFETVRSELKNERAVLDRAKAVQPSVVTDRPTQPVEKSPGLVAAPTTTPPETVPVGGLDTPSLNEERSRKLRPLPLALLGAGVVAGGVGSYFGLQSKGNIQNARDSDPGDQQSAYLDQARGQALAANILFGVAATAAAGAVITWFTGKETAHAEEVSP</sequence>
<keyword evidence="5" id="KW-1185">Reference proteome</keyword>
<feature type="transmembrane region" description="Helical" evidence="2">
    <location>
        <begin position="251"/>
        <end position="272"/>
    </location>
</feature>
<feature type="signal peptide" evidence="3">
    <location>
        <begin position="1"/>
        <end position="28"/>
    </location>
</feature>
<dbReference type="SUPFAM" id="SSF48452">
    <property type="entry name" value="TPR-like"/>
    <property type="match status" value="1"/>
</dbReference>
<feature type="chain" id="PRO_5046641182" evidence="3">
    <location>
        <begin position="29"/>
        <end position="285"/>
    </location>
</feature>
<keyword evidence="2" id="KW-1133">Transmembrane helix</keyword>
<keyword evidence="2" id="KW-0812">Transmembrane</keyword>
<dbReference type="Proteomes" id="UP000662747">
    <property type="component" value="Chromosome"/>
</dbReference>
<evidence type="ECO:0000313" key="4">
    <source>
        <dbReference type="EMBL" id="QSQ27905.1"/>
    </source>
</evidence>
<feature type="region of interest" description="Disordered" evidence="1">
    <location>
        <begin position="150"/>
        <end position="190"/>
    </location>
</feature>
<keyword evidence="3" id="KW-0732">Signal</keyword>